<dbReference type="GO" id="GO:0003676">
    <property type="term" value="F:nucleic acid binding"/>
    <property type="evidence" value="ECO:0007669"/>
    <property type="project" value="InterPro"/>
</dbReference>
<evidence type="ECO:0000259" key="1">
    <source>
        <dbReference type="Pfam" id="PF01368"/>
    </source>
</evidence>
<evidence type="ECO:0000259" key="2">
    <source>
        <dbReference type="Pfam" id="PF02272"/>
    </source>
</evidence>
<accession>A0A386H3F3</accession>
<dbReference type="KEGG" id="cfer:D4Z93_05895"/>
<dbReference type="OrthoDB" id="9803668at2"/>
<dbReference type="EMBL" id="CP032416">
    <property type="protein sequence ID" value="AYD40073.1"/>
    <property type="molecule type" value="Genomic_DNA"/>
</dbReference>
<dbReference type="InterPro" id="IPR001667">
    <property type="entry name" value="DDH_dom"/>
</dbReference>
<evidence type="ECO:0000313" key="3">
    <source>
        <dbReference type="EMBL" id="AYD40073.1"/>
    </source>
</evidence>
<dbReference type="InterPro" id="IPR051319">
    <property type="entry name" value="Oligoribo/pAp-PDE_c-di-AMP_PDE"/>
</dbReference>
<dbReference type="Gene3D" id="3.90.1640.10">
    <property type="entry name" value="inorganic pyrophosphatase (n-terminal core)"/>
    <property type="match status" value="1"/>
</dbReference>
<dbReference type="SUPFAM" id="SSF64182">
    <property type="entry name" value="DHH phosphoesterases"/>
    <property type="match status" value="1"/>
</dbReference>
<dbReference type="Pfam" id="PF02272">
    <property type="entry name" value="DHHA1"/>
    <property type="match status" value="1"/>
</dbReference>
<protein>
    <submittedName>
        <fullName evidence="3">Bifunctional oligoribonuclease/PAP phosphatase NrnA</fullName>
    </submittedName>
</protein>
<dbReference type="InterPro" id="IPR003156">
    <property type="entry name" value="DHHA1_dom"/>
</dbReference>
<reference evidence="3 4" key="1">
    <citation type="journal article" date="2019" name="Int. J. Syst. Evol. Microbiol.">
        <title>Clostridium fermenticellae sp. nov., isolated from the mud in a fermentation cellar for the production of the Chinese liquor, baijiu.</title>
        <authorList>
            <person name="Xu P.X."/>
            <person name="Chai L.J."/>
            <person name="Qiu T."/>
            <person name="Zhang X.J."/>
            <person name="Lu Z.M."/>
            <person name="Xiao C."/>
            <person name="Wang S.T."/>
            <person name="Shen C.H."/>
            <person name="Shi J.S."/>
            <person name="Xu Z.H."/>
        </authorList>
    </citation>
    <scope>NUCLEOTIDE SEQUENCE [LARGE SCALE GENOMIC DNA]</scope>
    <source>
        <strain evidence="3 4">JN500901</strain>
    </source>
</reference>
<evidence type="ECO:0000313" key="4">
    <source>
        <dbReference type="Proteomes" id="UP000266301"/>
    </source>
</evidence>
<dbReference type="Proteomes" id="UP000266301">
    <property type="component" value="Chromosome"/>
</dbReference>
<feature type="domain" description="DDH" evidence="1">
    <location>
        <begin position="16"/>
        <end position="157"/>
    </location>
</feature>
<dbReference type="RefSeq" id="WP_119971229.1">
    <property type="nucleotide sequence ID" value="NZ_CP032416.1"/>
</dbReference>
<dbReference type="PANTHER" id="PTHR47618">
    <property type="entry name" value="BIFUNCTIONAL OLIGORIBONUCLEASE AND PAP PHOSPHATASE NRNA"/>
    <property type="match status" value="1"/>
</dbReference>
<dbReference type="PANTHER" id="PTHR47618:SF1">
    <property type="entry name" value="BIFUNCTIONAL OLIGORIBONUCLEASE AND PAP PHOSPHATASE NRNA"/>
    <property type="match status" value="1"/>
</dbReference>
<organism evidence="3 4">
    <name type="scientific">Clostridium fermenticellae</name>
    <dbReference type="NCBI Taxonomy" id="2068654"/>
    <lineage>
        <taxon>Bacteria</taxon>
        <taxon>Bacillati</taxon>
        <taxon>Bacillota</taxon>
        <taxon>Clostridia</taxon>
        <taxon>Eubacteriales</taxon>
        <taxon>Clostridiaceae</taxon>
        <taxon>Clostridium</taxon>
    </lineage>
</organism>
<proteinExistence type="predicted"/>
<keyword evidence="4" id="KW-1185">Reference proteome</keyword>
<dbReference type="InterPro" id="IPR038763">
    <property type="entry name" value="DHH_sf"/>
</dbReference>
<name>A0A386H3F3_9CLOT</name>
<sequence length="320" mass="35543">MVMNEVLEKMEESNSIAITFHTSPDGDSLGSSLALMQALRKMGKDAYILSKEIIPEDFKFLPCSCEIDGSKLNVRPNTECVIVLDCGNTDRINANLDLNNREYVLINIDHHMSNDLYADLNYVDTNAAAVSEIIYQMIRIMGIELDKEIASCLYTSIITDSGSFKYPSTTSVTHTIAGDLINTGIDFSEIHRTIFDNKKFERIKLYGKAIESMKLIDKKICLMTLTKDMLLSLGIEEKTNTSDIISFAMQVEGIEVGILVKETDEGSKVSLRSKSRVDVRKVAEIFGGGGHTMASGCSMDGKNVYEAEKLIVEALKKEFN</sequence>
<feature type="domain" description="DHHA1" evidence="2">
    <location>
        <begin position="244"/>
        <end position="316"/>
    </location>
</feature>
<dbReference type="Gene3D" id="3.10.310.30">
    <property type="match status" value="1"/>
</dbReference>
<dbReference type="Pfam" id="PF01368">
    <property type="entry name" value="DHH"/>
    <property type="match status" value="1"/>
</dbReference>
<gene>
    <name evidence="3" type="ORF">D4Z93_05895</name>
</gene>
<dbReference type="AlphaFoldDB" id="A0A386H3F3"/>